<dbReference type="OrthoDB" id="9816293at2"/>
<feature type="transmembrane region" description="Helical" evidence="1">
    <location>
        <begin position="62"/>
        <end position="80"/>
    </location>
</feature>
<proteinExistence type="predicted"/>
<evidence type="ECO:0000313" key="3">
    <source>
        <dbReference type="Proteomes" id="UP000014568"/>
    </source>
</evidence>
<feature type="transmembrane region" description="Helical" evidence="1">
    <location>
        <begin position="109"/>
        <end position="127"/>
    </location>
</feature>
<gene>
    <name evidence="2" type="ORF">F945_01470</name>
</gene>
<keyword evidence="1" id="KW-0472">Membrane</keyword>
<evidence type="ECO:0000313" key="2">
    <source>
        <dbReference type="EMBL" id="EPF74702.1"/>
    </source>
</evidence>
<dbReference type="InterPro" id="IPR007401">
    <property type="entry name" value="DUF454"/>
</dbReference>
<dbReference type="EMBL" id="ATGI01000017">
    <property type="protein sequence ID" value="EPF74702.1"/>
    <property type="molecule type" value="Genomic_DNA"/>
</dbReference>
<keyword evidence="3" id="KW-1185">Reference proteome</keyword>
<evidence type="ECO:0000256" key="1">
    <source>
        <dbReference type="SAM" id="Phobius"/>
    </source>
</evidence>
<organism evidence="2 3">
    <name type="scientific">Acinetobacter rudis CIP 110305</name>
    <dbReference type="NCBI Taxonomy" id="421052"/>
    <lineage>
        <taxon>Bacteria</taxon>
        <taxon>Pseudomonadati</taxon>
        <taxon>Pseudomonadota</taxon>
        <taxon>Gammaproteobacteria</taxon>
        <taxon>Moraxellales</taxon>
        <taxon>Moraxellaceae</taxon>
        <taxon>Acinetobacter</taxon>
    </lineage>
</organism>
<feature type="transmembrane region" description="Helical" evidence="1">
    <location>
        <begin position="133"/>
        <end position="148"/>
    </location>
</feature>
<keyword evidence="1" id="KW-0812">Transmembrane</keyword>
<dbReference type="Proteomes" id="UP000014568">
    <property type="component" value="Unassembled WGS sequence"/>
</dbReference>
<sequence>MKNSSPLTEQQDKRQISAEATNSEKTVKLHSSAIVRGICVILAILCLILAVFGIVVPGIPTFDFLFLATVFASRGSARLHHWMHKNRFIRILLTQYSGGFKHISRPRKYILSLSILFGAVMLIIASIHPHIKLSLLVVLSMVLIWIWTRSEKK</sequence>
<comment type="caution">
    <text evidence="2">The sequence shown here is derived from an EMBL/GenBank/DDBJ whole genome shotgun (WGS) entry which is preliminary data.</text>
</comment>
<dbReference type="RefSeq" id="WP_016655878.1">
    <property type="nucleotide sequence ID" value="NZ_KE340352.1"/>
</dbReference>
<dbReference type="GO" id="GO:0005886">
    <property type="term" value="C:plasma membrane"/>
    <property type="evidence" value="ECO:0007669"/>
    <property type="project" value="TreeGrafter"/>
</dbReference>
<feature type="transmembrane region" description="Helical" evidence="1">
    <location>
        <begin position="33"/>
        <end position="56"/>
    </location>
</feature>
<evidence type="ECO:0008006" key="4">
    <source>
        <dbReference type="Google" id="ProtNLM"/>
    </source>
</evidence>
<keyword evidence="1" id="KW-1133">Transmembrane helix</keyword>
<dbReference type="STRING" id="632955.GCA_000829675_00164"/>
<dbReference type="HOGENOM" id="CLU_113299_0_0_6"/>
<reference evidence="2 3" key="1">
    <citation type="submission" date="2013-06" db="EMBL/GenBank/DDBJ databases">
        <title>The Genome Sequence of Acinetobacter rudis CIP 110305.</title>
        <authorList>
            <consortium name="The Broad Institute Genome Sequencing Platform"/>
            <consortium name="The Broad Institute Genome Sequencing Center for Infectious Disease"/>
            <person name="Cerqueira G."/>
            <person name="Feldgarden M."/>
            <person name="Courvalin P."/>
            <person name="Perichon B."/>
            <person name="Grillot-Courvalin C."/>
            <person name="Clermont D."/>
            <person name="Rocha E."/>
            <person name="Yoon E.-J."/>
            <person name="Nemec A."/>
            <person name="Young S.K."/>
            <person name="Zeng Q."/>
            <person name="Gargeya S."/>
            <person name="Fitzgerald M."/>
            <person name="Abouelleil A."/>
            <person name="Alvarado L."/>
            <person name="Berlin A.M."/>
            <person name="Chapman S.B."/>
            <person name="Dewar J."/>
            <person name="Goldberg J."/>
            <person name="Griggs A."/>
            <person name="Gujja S."/>
            <person name="Hansen M."/>
            <person name="Howarth C."/>
            <person name="Imamovic A."/>
            <person name="Larimer J."/>
            <person name="McCowan C."/>
            <person name="Murphy C."/>
            <person name="Pearson M."/>
            <person name="Priest M."/>
            <person name="Roberts A."/>
            <person name="Saif S."/>
            <person name="Shea T."/>
            <person name="Sykes S."/>
            <person name="Wortman J."/>
            <person name="Nusbaum C."/>
            <person name="Birren B."/>
        </authorList>
    </citation>
    <scope>NUCLEOTIDE SEQUENCE [LARGE SCALE GENOMIC DNA]</scope>
    <source>
        <strain evidence="2 3">CIP 110305</strain>
    </source>
</reference>
<protein>
    <recommendedName>
        <fullName evidence="4">DUF454 domain-containing protein</fullName>
    </recommendedName>
</protein>
<dbReference type="eggNOG" id="COG2832">
    <property type="taxonomic scope" value="Bacteria"/>
</dbReference>
<accession>S3N4K4</accession>
<dbReference type="PANTHER" id="PTHR35813:SF1">
    <property type="entry name" value="INNER MEMBRANE PROTEIN YBAN"/>
    <property type="match status" value="1"/>
</dbReference>
<name>S3N4K4_9GAMM</name>
<dbReference type="Pfam" id="PF04304">
    <property type="entry name" value="DUF454"/>
    <property type="match status" value="1"/>
</dbReference>
<dbReference type="AlphaFoldDB" id="S3N4K4"/>
<dbReference type="PANTHER" id="PTHR35813">
    <property type="entry name" value="INNER MEMBRANE PROTEIN YBAN"/>
    <property type="match status" value="1"/>
</dbReference>